<keyword evidence="1" id="KW-1133">Transmembrane helix</keyword>
<dbReference type="PANTHER" id="PTHR31170">
    <property type="entry name" value="BNAC04G53230D PROTEIN"/>
    <property type="match status" value="1"/>
</dbReference>
<dbReference type="AlphaFoldDB" id="A0AAV6Y689"/>
<comment type="caution">
    <text evidence="2">The sequence shown here is derived from an EMBL/GenBank/DDBJ whole genome shotgun (WGS) entry which is preliminary data.</text>
</comment>
<keyword evidence="1" id="KW-0472">Membrane</keyword>
<evidence type="ECO:0000313" key="2">
    <source>
        <dbReference type="EMBL" id="KAG8386993.1"/>
    </source>
</evidence>
<dbReference type="EMBL" id="WHWC01000003">
    <property type="protein sequence ID" value="KAG8386993.1"/>
    <property type="molecule type" value="Genomic_DNA"/>
</dbReference>
<dbReference type="InterPro" id="IPR004158">
    <property type="entry name" value="DUF247_pln"/>
</dbReference>
<gene>
    <name evidence="2" type="ORF">BUALT_Bualt03G0206300</name>
</gene>
<reference evidence="2" key="1">
    <citation type="submission" date="2019-10" db="EMBL/GenBank/DDBJ databases">
        <authorList>
            <person name="Zhang R."/>
            <person name="Pan Y."/>
            <person name="Wang J."/>
            <person name="Ma R."/>
            <person name="Yu S."/>
        </authorList>
    </citation>
    <scope>NUCLEOTIDE SEQUENCE</scope>
    <source>
        <strain evidence="2">LA-IB0</strain>
        <tissue evidence="2">Leaf</tissue>
    </source>
</reference>
<dbReference type="PANTHER" id="PTHR31170:SF25">
    <property type="entry name" value="BNAA09G04570D PROTEIN"/>
    <property type="match status" value="1"/>
</dbReference>
<evidence type="ECO:0000313" key="3">
    <source>
        <dbReference type="Proteomes" id="UP000826271"/>
    </source>
</evidence>
<organism evidence="2 3">
    <name type="scientific">Buddleja alternifolia</name>
    <dbReference type="NCBI Taxonomy" id="168488"/>
    <lineage>
        <taxon>Eukaryota</taxon>
        <taxon>Viridiplantae</taxon>
        <taxon>Streptophyta</taxon>
        <taxon>Embryophyta</taxon>
        <taxon>Tracheophyta</taxon>
        <taxon>Spermatophyta</taxon>
        <taxon>Magnoliopsida</taxon>
        <taxon>eudicotyledons</taxon>
        <taxon>Gunneridae</taxon>
        <taxon>Pentapetalae</taxon>
        <taxon>asterids</taxon>
        <taxon>lamiids</taxon>
        <taxon>Lamiales</taxon>
        <taxon>Scrophulariaceae</taxon>
        <taxon>Buddlejeae</taxon>
        <taxon>Buddleja</taxon>
    </lineage>
</organism>
<evidence type="ECO:0000256" key="1">
    <source>
        <dbReference type="SAM" id="Phobius"/>
    </source>
</evidence>
<dbReference type="Proteomes" id="UP000826271">
    <property type="component" value="Unassembled WGS sequence"/>
</dbReference>
<sequence length="434" mass="50074">MTETQTKLLHFMETEVETLKPPITSPYIYKVSKELCNGHGEFFKPISIPIGPLHYDEKSPAQEFKKWFLKNFIDRLIPLNVTKNQLAEVMIGLGTQCRQYYRDIDEQVITDYKFVQIMLLDGCFIMELLFSQEYKESNTSVLVGNTQKVPFYTLQQDLLRMENQLPFLVLTTLADLARINKSNKNSESTSQSVIHLALEFFNISKPENFTSTDNPIPRHLLELAMNVLFHRNDDSSSPQDVSTSTIHVSDDHKNLLENAKSASALEMCGIKIKPGDSTNLTKIEYNKGVLVIPPLVIQESTSSLFWNFLIFDMSSSSSRIFTSYAVLMDTLINNEKDVEVLLRKKILISKNNDIASLVSLFNDLCANVSPKEFYFEPLMQKLNQAFRTRRRQIRMYLVHNYYDVRWEVLSSILIFIFTVTQTMFAVLSYKPKDK</sequence>
<protein>
    <submittedName>
        <fullName evidence="2">Uncharacterized protein</fullName>
    </submittedName>
</protein>
<feature type="transmembrane region" description="Helical" evidence="1">
    <location>
        <begin position="408"/>
        <end position="429"/>
    </location>
</feature>
<keyword evidence="3" id="KW-1185">Reference proteome</keyword>
<dbReference type="Pfam" id="PF03140">
    <property type="entry name" value="DUF247"/>
    <property type="match status" value="1"/>
</dbReference>
<accession>A0AAV6Y689</accession>
<name>A0AAV6Y689_9LAMI</name>
<proteinExistence type="predicted"/>
<keyword evidence="1" id="KW-0812">Transmembrane</keyword>